<evidence type="ECO:0000256" key="4">
    <source>
        <dbReference type="ARBA" id="ARBA00022989"/>
    </source>
</evidence>
<evidence type="ECO:0008006" key="9">
    <source>
        <dbReference type="Google" id="ProtNLM"/>
    </source>
</evidence>
<keyword evidence="5 6" id="KW-0472">Membrane</keyword>
<dbReference type="PROSITE" id="PS00409">
    <property type="entry name" value="PROKAR_NTER_METHYL"/>
    <property type="match status" value="1"/>
</dbReference>
<dbReference type="SUPFAM" id="SSF54523">
    <property type="entry name" value="Pili subunits"/>
    <property type="match status" value="1"/>
</dbReference>
<dbReference type="GO" id="GO:0015627">
    <property type="term" value="C:type II protein secretion system complex"/>
    <property type="evidence" value="ECO:0007669"/>
    <property type="project" value="InterPro"/>
</dbReference>
<organism evidence="7 8">
    <name type="scientific">Candidatus Kaiserbacteria bacterium RIFCSPHIGHO2_01_FULL_56_24</name>
    <dbReference type="NCBI Taxonomy" id="1798487"/>
    <lineage>
        <taxon>Bacteria</taxon>
        <taxon>Candidatus Kaiseribacteriota</taxon>
    </lineage>
</organism>
<dbReference type="GO" id="GO:0015628">
    <property type="term" value="P:protein secretion by the type II secretion system"/>
    <property type="evidence" value="ECO:0007669"/>
    <property type="project" value="InterPro"/>
</dbReference>
<evidence type="ECO:0000256" key="2">
    <source>
        <dbReference type="ARBA" id="ARBA00022481"/>
    </source>
</evidence>
<dbReference type="NCBIfam" id="TIGR02532">
    <property type="entry name" value="IV_pilin_GFxxxE"/>
    <property type="match status" value="1"/>
</dbReference>
<evidence type="ECO:0000313" key="7">
    <source>
        <dbReference type="EMBL" id="OGG59464.1"/>
    </source>
</evidence>
<evidence type="ECO:0000256" key="1">
    <source>
        <dbReference type="ARBA" id="ARBA00004167"/>
    </source>
</evidence>
<sequence length="167" mass="17741">MFTRSERGFTLIELLVVIAIIGILSSVVLASLNSARKKGRDARRVSDVKQIQLALELYYDNNSSEYPDSVCTAVSGGQCTASLIAPQYISVAPNDPQANSTTWLYFYDNLTSAEPPTTCATATGVCTSYVLGATLEDTANSALNQDIDGSAVGGTINCADPVYCVRP</sequence>
<evidence type="ECO:0000256" key="5">
    <source>
        <dbReference type="ARBA" id="ARBA00023136"/>
    </source>
</evidence>
<keyword evidence="4 6" id="KW-1133">Transmembrane helix</keyword>
<comment type="subcellular location">
    <subcellularLocation>
        <location evidence="1">Membrane</location>
        <topology evidence="1">Single-pass membrane protein</topology>
    </subcellularLocation>
</comment>
<name>A0A1F6DDH1_9BACT</name>
<dbReference type="Pfam" id="PF07963">
    <property type="entry name" value="N_methyl"/>
    <property type="match status" value="1"/>
</dbReference>
<protein>
    <recommendedName>
        <fullName evidence="9">Type II secretion system protein GspG C-terminal domain-containing protein</fullName>
    </recommendedName>
</protein>
<dbReference type="InterPro" id="IPR045584">
    <property type="entry name" value="Pilin-like"/>
</dbReference>
<dbReference type="InterPro" id="IPR012902">
    <property type="entry name" value="N_methyl_site"/>
</dbReference>
<dbReference type="GO" id="GO:0016020">
    <property type="term" value="C:membrane"/>
    <property type="evidence" value="ECO:0007669"/>
    <property type="project" value="UniProtKB-SubCell"/>
</dbReference>
<dbReference type="PANTHER" id="PTHR30093">
    <property type="entry name" value="GENERAL SECRETION PATHWAY PROTEIN G"/>
    <property type="match status" value="1"/>
</dbReference>
<dbReference type="PANTHER" id="PTHR30093:SF44">
    <property type="entry name" value="TYPE II SECRETION SYSTEM CORE PROTEIN G"/>
    <property type="match status" value="1"/>
</dbReference>
<dbReference type="AlphaFoldDB" id="A0A1F6DDH1"/>
<comment type="caution">
    <text evidence="7">The sequence shown here is derived from an EMBL/GenBank/DDBJ whole genome shotgun (WGS) entry which is preliminary data.</text>
</comment>
<evidence type="ECO:0000313" key="8">
    <source>
        <dbReference type="Proteomes" id="UP000176377"/>
    </source>
</evidence>
<reference evidence="7 8" key="1">
    <citation type="journal article" date="2016" name="Nat. Commun.">
        <title>Thousands of microbial genomes shed light on interconnected biogeochemical processes in an aquifer system.</title>
        <authorList>
            <person name="Anantharaman K."/>
            <person name="Brown C.T."/>
            <person name="Hug L.A."/>
            <person name="Sharon I."/>
            <person name="Castelle C.J."/>
            <person name="Probst A.J."/>
            <person name="Thomas B.C."/>
            <person name="Singh A."/>
            <person name="Wilkins M.J."/>
            <person name="Karaoz U."/>
            <person name="Brodie E.L."/>
            <person name="Williams K.H."/>
            <person name="Hubbard S.S."/>
            <person name="Banfield J.F."/>
        </authorList>
    </citation>
    <scope>NUCLEOTIDE SEQUENCE [LARGE SCALE GENOMIC DNA]</scope>
</reference>
<keyword evidence="2" id="KW-0488">Methylation</keyword>
<dbReference type="EMBL" id="MFLA01000019">
    <property type="protein sequence ID" value="OGG59464.1"/>
    <property type="molecule type" value="Genomic_DNA"/>
</dbReference>
<dbReference type="InterPro" id="IPR000983">
    <property type="entry name" value="Bac_GSPG_pilin"/>
</dbReference>
<dbReference type="Gene3D" id="3.30.700.10">
    <property type="entry name" value="Glycoprotein, Type 4 Pilin"/>
    <property type="match status" value="1"/>
</dbReference>
<dbReference type="PRINTS" id="PR00813">
    <property type="entry name" value="BCTERIALGSPG"/>
</dbReference>
<evidence type="ECO:0000256" key="6">
    <source>
        <dbReference type="SAM" id="Phobius"/>
    </source>
</evidence>
<accession>A0A1F6DDH1</accession>
<gene>
    <name evidence="7" type="ORF">A2765_01900</name>
</gene>
<proteinExistence type="predicted"/>
<keyword evidence="3 6" id="KW-0812">Transmembrane</keyword>
<feature type="transmembrane region" description="Helical" evidence="6">
    <location>
        <begin position="12"/>
        <end position="35"/>
    </location>
</feature>
<dbReference type="Proteomes" id="UP000176377">
    <property type="component" value="Unassembled WGS sequence"/>
</dbReference>
<evidence type="ECO:0000256" key="3">
    <source>
        <dbReference type="ARBA" id="ARBA00022692"/>
    </source>
</evidence>